<keyword evidence="1" id="KW-1133">Transmembrane helix</keyword>
<keyword evidence="1" id="KW-0812">Transmembrane</keyword>
<dbReference type="Proteomes" id="UP000811619">
    <property type="component" value="Unassembled WGS sequence"/>
</dbReference>
<sequence length="177" mass="19592">MASIVEAIPMGIVTGYIFFNLGRDQARIRSREGGLYSVAALQGYLILLFEIYRMTIDIPTFDRQSSGNCFFIFLAITILNHYVAVTYAITCVVAMRHFSGASLIEKLAYTIQSISCAMFIQVDTIAVYVQWLKWIAYNFYAFGAYVGSTNSRATSMAAHTQAAPQIQLAYSTAGIVS</sequence>
<name>A0A8K0NH39_9HYPO</name>
<protein>
    <submittedName>
        <fullName evidence="2">Uncharacterized protein</fullName>
    </submittedName>
</protein>
<reference evidence="2" key="1">
    <citation type="journal article" date="2020" name="bioRxiv">
        <title>Whole genome comparisons of ergot fungi reveals the divergence and evolution of species within the genus Claviceps are the result of varying mechanisms driving genome evolution and host range expansion.</title>
        <authorList>
            <person name="Wyka S.A."/>
            <person name="Mondo S.J."/>
            <person name="Liu M."/>
            <person name="Dettman J."/>
            <person name="Nalam V."/>
            <person name="Broders K.D."/>
        </authorList>
    </citation>
    <scope>NUCLEOTIDE SEQUENCE</scope>
    <source>
        <strain evidence="2">CCC 489</strain>
    </source>
</reference>
<gene>
    <name evidence="2" type="ORF">E4U42_005835</name>
</gene>
<dbReference type="EMBL" id="SRPY01000560">
    <property type="protein sequence ID" value="KAG5921499.1"/>
    <property type="molecule type" value="Genomic_DNA"/>
</dbReference>
<accession>A0A8K0NH39</accession>
<keyword evidence="3" id="KW-1185">Reference proteome</keyword>
<evidence type="ECO:0000313" key="3">
    <source>
        <dbReference type="Proteomes" id="UP000811619"/>
    </source>
</evidence>
<dbReference type="OrthoDB" id="66620at2759"/>
<evidence type="ECO:0000256" key="1">
    <source>
        <dbReference type="SAM" id="Phobius"/>
    </source>
</evidence>
<comment type="caution">
    <text evidence="2">The sequence shown here is derived from an EMBL/GenBank/DDBJ whole genome shotgun (WGS) entry which is preliminary data.</text>
</comment>
<proteinExistence type="predicted"/>
<feature type="transmembrane region" description="Helical" evidence="1">
    <location>
        <begin position="72"/>
        <end position="95"/>
    </location>
</feature>
<feature type="transmembrane region" description="Helical" evidence="1">
    <location>
        <begin position="34"/>
        <end position="52"/>
    </location>
</feature>
<feature type="transmembrane region" description="Helical" evidence="1">
    <location>
        <begin position="6"/>
        <end position="22"/>
    </location>
</feature>
<dbReference type="AlphaFoldDB" id="A0A8K0NH39"/>
<evidence type="ECO:0000313" key="2">
    <source>
        <dbReference type="EMBL" id="KAG5921499.1"/>
    </source>
</evidence>
<organism evidence="2 3">
    <name type="scientific">Claviceps africana</name>
    <dbReference type="NCBI Taxonomy" id="83212"/>
    <lineage>
        <taxon>Eukaryota</taxon>
        <taxon>Fungi</taxon>
        <taxon>Dikarya</taxon>
        <taxon>Ascomycota</taxon>
        <taxon>Pezizomycotina</taxon>
        <taxon>Sordariomycetes</taxon>
        <taxon>Hypocreomycetidae</taxon>
        <taxon>Hypocreales</taxon>
        <taxon>Clavicipitaceae</taxon>
        <taxon>Claviceps</taxon>
    </lineage>
</organism>
<keyword evidence="1" id="KW-0472">Membrane</keyword>